<evidence type="ECO:0000313" key="11">
    <source>
        <dbReference type="EMBL" id="KAF6004744.1"/>
    </source>
</evidence>
<keyword evidence="12" id="KW-1185">Reference proteome</keyword>
<dbReference type="PROSITE" id="PS00710">
    <property type="entry name" value="PGM_PMM"/>
    <property type="match status" value="1"/>
</dbReference>
<evidence type="ECO:0000256" key="6">
    <source>
        <dbReference type="ARBA" id="ARBA00023235"/>
    </source>
</evidence>
<feature type="domain" description="Alpha-D-phosphohexomutase alpha/beta/alpha" evidence="8">
    <location>
        <begin position="17"/>
        <end position="154"/>
    </location>
</feature>
<dbReference type="InterPro" id="IPR016066">
    <property type="entry name" value="A-D-PHexomutase_CS"/>
</dbReference>
<comment type="similarity">
    <text evidence="2">Belongs to the phosphohexose mutase family.</text>
</comment>
<dbReference type="InterPro" id="IPR016055">
    <property type="entry name" value="A-D-PHexomutase_a/b/a-I/II/III"/>
</dbReference>
<feature type="compositionally biased region" description="Basic and acidic residues" evidence="7">
    <location>
        <begin position="551"/>
        <end position="564"/>
    </location>
</feature>
<dbReference type="InterPro" id="IPR005845">
    <property type="entry name" value="A-D-PHexomutase_a/b/a-II"/>
</dbReference>
<dbReference type="GO" id="GO:0000287">
    <property type="term" value="F:magnesium ion binding"/>
    <property type="evidence" value="ECO:0007669"/>
    <property type="project" value="InterPro"/>
</dbReference>
<evidence type="ECO:0000256" key="5">
    <source>
        <dbReference type="ARBA" id="ARBA00022842"/>
    </source>
</evidence>
<dbReference type="GO" id="GO:0006166">
    <property type="term" value="P:purine ribonucleoside salvage"/>
    <property type="evidence" value="ECO:0007669"/>
    <property type="project" value="TreeGrafter"/>
</dbReference>
<dbReference type="Proteomes" id="UP000530660">
    <property type="component" value="Unassembled WGS sequence"/>
</dbReference>
<dbReference type="Pfam" id="PF02878">
    <property type="entry name" value="PGM_PMM_I"/>
    <property type="match status" value="1"/>
</dbReference>
<protein>
    <submittedName>
        <fullName evidence="11">Phosphoglucomutase-2</fullName>
    </submittedName>
</protein>
<dbReference type="GO" id="GO:0008973">
    <property type="term" value="F:phosphopentomutase activity"/>
    <property type="evidence" value="ECO:0007669"/>
    <property type="project" value="TreeGrafter"/>
</dbReference>
<proteinExistence type="inferred from homology"/>
<keyword evidence="3" id="KW-0597">Phosphoprotein</keyword>
<organism evidence="11 12">
    <name type="scientific">Cyanidiococcus yangmingshanensis</name>
    <dbReference type="NCBI Taxonomy" id="2690220"/>
    <lineage>
        <taxon>Eukaryota</taxon>
        <taxon>Rhodophyta</taxon>
        <taxon>Bangiophyceae</taxon>
        <taxon>Cyanidiales</taxon>
        <taxon>Cyanidiaceae</taxon>
        <taxon>Cyanidiococcus</taxon>
    </lineage>
</organism>
<reference evidence="11 12" key="1">
    <citation type="journal article" date="2020" name="J. Phycol.">
        <title>Comparative genome analysis reveals Cyanidiococcus gen. nov., a new extremophilic red algal genus sister to Cyanidioschyzon (Cyanidioschyzonaceae, Rhodophyta).</title>
        <authorList>
            <person name="Liu S.-L."/>
            <person name="Chiang Y.-R."/>
            <person name="Yoon H.S."/>
            <person name="Fu H.-Y."/>
        </authorList>
    </citation>
    <scope>NUCLEOTIDE SEQUENCE [LARGE SCALE GENOMIC DNA]</scope>
    <source>
        <strain evidence="11 12">THAL066</strain>
    </source>
</reference>
<evidence type="ECO:0000256" key="1">
    <source>
        <dbReference type="ARBA" id="ARBA00001946"/>
    </source>
</evidence>
<dbReference type="InterPro" id="IPR005844">
    <property type="entry name" value="A-D-PHexomutase_a/b/a-I"/>
</dbReference>
<dbReference type="InterPro" id="IPR005841">
    <property type="entry name" value="Alpha-D-phosphohexomutase_SF"/>
</dbReference>
<evidence type="ECO:0000259" key="9">
    <source>
        <dbReference type="Pfam" id="PF02879"/>
    </source>
</evidence>
<dbReference type="AlphaFoldDB" id="A0A7J7IQA3"/>
<dbReference type="OrthoDB" id="8300170at2759"/>
<feature type="domain" description="Alpha-D-phosphohexomutase alpha/beta/alpha" evidence="10">
    <location>
        <begin position="315"/>
        <end position="451"/>
    </location>
</feature>
<dbReference type="Pfam" id="PF02880">
    <property type="entry name" value="PGM_PMM_III"/>
    <property type="match status" value="1"/>
</dbReference>
<dbReference type="PANTHER" id="PTHR45745">
    <property type="entry name" value="PHOSPHOMANNOMUTASE 45A"/>
    <property type="match status" value="1"/>
</dbReference>
<accession>A0A7J7IQA3</accession>
<dbReference type="Gene3D" id="3.40.120.10">
    <property type="entry name" value="Alpha-D-Glucose-1,6-Bisphosphate, subunit A, domain 3"/>
    <property type="match status" value="3"/>
</dbReference>
<evidence type="ECO:0000256" key="3">
    <source>
        <dbReference type="ARBA" id="ARBA00022553"/>
    </source>
</evidence>
<evidence type="ECO:0000313" key="12">
    <source>
        <dbReference type="Proteomes" id="UP000530660"/>
    </source>
</evidence>
<dbReference type="GO" id="GO:0005634">
    <property type="term" value="C:nucleus"/>
    <property type="evidence" value="ECO:0007669"/>
    <property type="project" value="TreeGrafter"/>
</dbReference>
<keyword evidence="4" id="KW-0479">Metal-binding</keyword>
<evidence type="ECO:0000259" key="10">
    <source>
        <dbReference type="Pfam" id="PF02880"/>
    </source>
</evidence>
<dbReference type="EMBL" id="VWRR01000002">
    <property type="protein sequence ID" value="KAF6004744.1"/>
    <property type="molecule type" value="Genomic_DNA"/>
</dbReference>
<dbReference type="PANTHER" id="PTHR45745:SF1">
    <property type="entry name" value="PHOSPHOGLUCOMUTASE 2B-RELATED"/>
    <property type="match status" value="1"/>
</dbReference>
<comment type="cofactor">
    <cofactor evidence="1">
        <name>Mg(2+)</name>
        <dbReference type="ChEBI" id="CHEBI:18420"/>
    </cofactor>
</comment>
<evidence type="ECO:0000256" key="7">
    <source>
        <dbReference type="SAM" id="MobiDB-lite"/>
    </source>
</evidence>
<dbReference type="GO" id="GO:0005975">
    <property type="term" value="P:carbohydrate metabolic process"/>
    <property type="evidence" value="ECO:0007669"/>
    <property type="project" value="InterPro"/>
</dbReference>
<evidence type="ECO:0000256" key="4">
    <source>
        <dbReference type="ARBA" id="ARBA00022723"/>
    </source>
</evidence>
<evidence type="ECO:0000256" key="2">
    <source>
        <dbReference type="ARBA" id="ARBA00010231"/>
    </source>
</evidence>
<evidence type="ECO:0000259" key="8">
    <source>
        <dbReference type="Pfam" id="PF02878"/>
    </source>
</evidence>
<comment type="caution">
    <text evidence="11">The sequence shown here is derived from an EMBL/GenBank/DDBJ whole genome shotgun (WGS) entry which is preliminary data.</text>
</comment>
<sequence>MRADLLIERFGPNATLRFGTAGLRAPMGAGYNLFNTVVVVRATEAVLGYLADTYGWDTLRARGLVIGYDARLHSETFAKAAARVCLEHQVAVGLLDRWVPTPLVAFGVVHQHRCAGIMMTASHNPKEYNGYKLFTERGAQISSETAKAIEARLQLNTVERASPERHACPQVEEWFAPRDSVEALSTAYIERAREELYVPVNADPSRLRIVHTALHGVADAYLSKLFATFELPAYVPTIAQQQPDGQFPTASPPNPEEGVRVLRLALQTAEQIARAGSKAAMNSAVVVLANDPDADRLAVAELVPGPNPQWHLFHGDELGMLLAWWMIRQVQAGSHHRSSREVVLINSVVSSRMLDAFASHQHKPRCRFLQHYPGFKWLSELALEQAAQQRQVLLVYEEALGYALGGLHSGQLLVNDKDGITAGAVVAQMAYFCHQNKAFGSLQGLLESLYRQYGLYLQYAGYLRCQDFTILVPLFERIRHRLANGELLLFTSDDGAGGGKPLPPRRYQVHGVFDWTQGYYCAYGCDPVPLTLPPQRQAHFMTFCIRESDERRQSLQRQQPEERSRRQRRSQVQSASRDATPSPSRSPTLPADAELRVTLRNSGTEPKLKFYSELHLPPNAAQAVDRDTLRQSLRRAVRALIEAFLQPALHGLEYGSTS</sequence>
<dbReference type="Pfam" id="PF02879">
    <property type="entry name" value="PGM_PMM_II"/>
    <property type="match status" value="1"/>
</dbReference>
<keyword evidence="5" id="KW-0460">Magnesium</keyword>
<dbReference type="SUPFAM" id="SSF53738">
    <property type="entry name" value="Phosphoglucomutase, first 3 domains"/>
    <property type="match status" value="3"/>
</dbReference>
<dbReference type="PRINTS" id="PR00509">
    <property type="entry name" value="PGMPMM"/>
</dbReference>
<keyword evidence="6" id="KW-0413">Isomerase</keyword>
<feature type="domain" description="Alpha-D-phosphohexomutase alpha/beta/alpha" evidence="9">
    <location>
        <begin position="187"/>
        <end position="300"/>
    </location>
</feature>
<dbReference type="InterPro" id="IPR005846">
    <property type="entry name" value="A-D-PHexomutase_a/b/a-III"/>
</dbReference>
<gene>
    <name evidence="11" type="primary">PGM2</name>
    <name evidence="11" type="ORF">F1559_000815</name>
</gene>
<name>A0A7J7IQA3_9RHOD</name>
<feature type="region of interest" description="Disordered" evidence="7">
    <location>
        <begin position="551"/>
        <end position="593"/>
    </location>
</feature>